<accession>A0A7I9VIZ0</accession>
<feature type="transmembrane region" description="Helical" evidence="1">
    <location>
        <begin position="151"/>
        <end position="170"/>
    </location>
</feature>
<dbReference type="RefSeq" id="WP_176063788.1">
    <property type="nucleotide sequence ID" value="NZ_BJTG01000002.1"/>
</dbReference>
<keyword evidence="1" id="KW-1133">Transmembrane helix</keyword>
<dbReference type="AlphaFoldDB" id="A0A7I9VIZ0"/>
<keyword evidence="1" id="KW-0472">Membrane</keyword>
<dbReference type="InterPro" id="IPR018674">
    <property type="entry name" value="DUF2142_membrane"/>
</dbReference>
<proteinExistence type="predicted"/>
<feature type="transmembrane region" description="Helical" evidence="1">
    <location>
        <begin position="175"/>
        <end position="194"/>
    </location>
</feature>
<sequence>MTSPASHPDKLFLYLALCFGIVFAFVVPPIQFADEDSHYKKAYAVSTGDVLPHAVVDASGAHFGNRLPRSVLEFVDQHRYMIGRPEAKYRYSDLYLRTAAPAGHGDRAFNSHSAAALDPLVYLPSALGMLAGRLLYGAVGASALYTPAANLYFGRLFNLFFFVACVTAAIRLTPIAKTAFAVAALLPMSLALAASVNRDATVIAAAFLFTAFVLHLAHRSEPIRRRDLVGLFALGLVLLLGKQIYFSLMGLLLLVPPGQWGPGRAKWRSIAVLVGACLGLYLLESVYVAALGRGAASPEATAVHQQLAYVLHNPARCLSLMVATPVRSRIGWTVGLIGNLGWLDTNFPYPFLAVPGVALAATTLFDPGGAVGLAPRPKLVALAILLATGLAIELGFYVLWTSLPSEGGVGADTITGIQGRYFLPLLPLAIVLVRNGWTAGWTKAGELVDLLLPPVLTAVQVVTLFILVLRYWIP</sequence>
<organism evidence="2 3">
    <name type="scientific">Anaeromyxobacter diazotrophicus</name>
    <dbReference type="NCBI Taxonomy" id="2590199"/>
    <lineage>
        <taxon>Bacteria</taxon>
        <taxon>Pseudomonadati</taxon>
        <taxon>Myxococcota</taxon>
        <taxon>Myxococcia</taxon>
        <taxon>Myxococcales</taxon>
        <taxon>Cystobacterineae</taxon>
        <taxon>Anaeromyxobacteraceae</taxon>
        <taxon>Anaeromyxobacter</taxon>
    </lineage>
</organism>
<protein>
    <recommendedName>
        <fullName evidence="4">DUF2142 domain-containing protein</fullName>
    </recommendedName>
</protein>
<name>A0A7I9VIZ0_9BACT</name>
<keyword evidence="3" id="KW-1185">Reference proteome</keyword>
<evidence type="ECO:0000313" key="2">
    <source>
        <dbReference type="EMBL" id="GEJ56374.1"/>
    </source>
</evidence>
<feature type="transmembrane region" description="Helical" evidence="1">
    <location>
        <begin position="450"/>
        <end position="473"/>
    </location>
</feature>
<feature type="transmembrane region" description="Helical" evidence="1">
    <location>
        <begin position="267"/>
        <end position="283"/>
    </location>
</feature>
<feature type="transmembrane region" description="Helical" evidence="1">
    <location>
        <begin position="229"/>
        <end position="255"/>
    </location>
</feature>
<keyword evidence="1" id="KW-0812">Transmembrane</keyword>
<feature type="transmembrane region" description="Helical" evidence="1">
    <location>
        <begin position="200"/>
        <end position="217"/>
    </location>
</feature>
<evidence type="ECO:0000313" key="3">
    <source>
        <dbReference type="Proteomes" id="UP000503640"/>
    </source>
</evidence>
<dbReference type="Proteomes" id="UP000503640">
    <property type="component" value="Unassembled WGS sequence"/>
</dbReference>
<evidence type="ECO:0000256" key="1">
    <source>
        <dbReference type="SAM" id="Phobius"/>
    </source>
</evidence>
<comment type="caution">
    <text evidence="2">The sequence shown here is derived from an EMBL/GenBank/DDBJ whole genome shotgun (WGS) entry which is preliminary data.</text>
</comment>
<reference evidence="3" key="1">
    <citation type="journal article" date="2020" name="Appl. Environ. Microbiol.">
        <title>Diazotrophic Anaeromyxobacter Isolates from Soils.</title>
        <authorList>
            <person name="Masuda Y."/>
            <person name="Yamanaka H."/>
            <person name="Xu Z.X."/>
            <person name="Shiratori Y."/>
            <person name="Aono T."/>
            <person name="Amachi S."/>
            <person name="Senoo K."/>
            <person name="Itoh H."/>
        </authorList>
    </citation>
    <scope>NUCLEOTIDE SEQUENCE [LARGE SCALE GENOMIC DNA]</scope>
    <source>
        <strain evidence="3">R267</strain>
    </source>
</reference>
<gene>
    <name evidence="2" type="ORF">AMYX_11150</name>
</gene>
<feature type="transmembrane region" description="Helical" evidence="1">
    <location>
        <begin position="120"/>
        <end position="145"/>
    </location>
</feature>
<feature type="transmembrane region" description="Helical" evidence="1">
    <location>
        <begin position="420"/>
        <end position="438"/>
    </location>
</feature>
<feature type="transmembrane region" description="Helical" evidence="1">
    <location>
        <begin position="12"/>
        <end position="33"/>
    </location>
</feature>
<evidence type="ECO:0008006" key="4">
    <source>
        <dbReference type="Google" id="ProtNLM"/>
    </source>
</evidence>
<feature type="transmembrane region" description="Helical" evidence="1">
    <location>
        <begin position="379"/>
        <end position="400"/>
    </location>
</feature>
<dbReference type="Pfam" id="PF09913">
    <property type="entry name" value="DUF2142"/>
    <property type="match status" value="1"/>
</dbReference>
<dbReference type="EMBL" id="BJTG01000002">
    <property type="protein sequence ID" value="GEJ56374.1"/>
    <property type="molecule type" value="Genomic_DNA"/>
</dbReference>